<keyword evidence="2" id="KW-0479">Metal-binding</keyword>
<dbReference type="InterPro" id="IPR054722">
    <property type="entry name" value="PolX-like_BBD"/>
</dbReference>
<dbReference type="InterPro" id="IPR039537">
    <property type="entry name" value="Retrotran_Ty1/copia-like"/>
</dbReference>
<dbReference type="InterPro" id="IPR012337">
    <property type="entry name" value="RNaseH-like_sf"/>
</dbReference>
<dbReference type="InterPro" id="IPR036397">
    <property type="entry name" value="RNaseH_sf"/>
</dbReference>
<protein>
    <submittedName>
        <fullName evidence="6">Ribonuclease H-like domain-containing protein</fullName>
    </submittedName>
</protein>
<proteinExistence type="predicted"/>
<dbReference type="Pfam" id="PF00665">
    <property type="entry name" value="rve"/>
    <property type="match status" value="1"/>
</dbReference>
<feature type="domain" description="Integrase catalytic" evidence="5">
    <location>
        <begin position="631"/>
        <end position="797"/>
    </location>
</feature>
<name>A0ABQ5DY44_9ASTR</name>
<reference evidence="6" key="2">
    <citation type="submission" date="2022-01" db="EMBL/GenBank/DDBJ databases">
        <authorList>
            <person name="Yamashiro T."/>
            <person name="Shiraishi A."/>
            <person name="Satake H."/>
            <person name="Nakayama K."/>
        </authorList>
    </citation>
    <scope>NUCLEOTIDE SEQUENCE</scope>
</reference>
<dbReference type="Pfam" id="PF07727">
    <property type="entry name" value="RVT_2"/>
    <property type="match status" value="1"/>
</dbReference>
<sequence length="1126" mass="127537">MAGGHAYHEDKEIYEEGLKESKSQWQRSLETSANALVVQDGIGGYDWSFQDEDGPTNFALMAYTSQGSSSFSCSDTKREALSKSSLEIIGYQMGLESLEVRIVVHEKNQLVYEEKIAFLNYDVQVKDISIKNLINHQISVKDKTGVGFDSYVNESEVLDNVVDSHECDQVHDRFKKSEGYHAVLPPYTGNLKPTRADLSFAGLDDSVYKSKFDSEDENMFVPKEVTKTVKSSFEKIEFVNTKNLTVEKPRNFSQNPRDNKRNRNGFEFTKKACFVCGSFNHLIKDYDFHDKNMVQKPVLNKVKKGTGQRKVRQVWNNVMRVTHQNFSKQDFAPTTVLTKSGIPISAARQSSSRAASPVSAARPINTAVPKPFVNFVNTAKVNSVNTAKGNKVTSTIGKQKGFNAIKSLACWIWRPKRNVIDHISKDSRLYMPKRFNYVDPQDQGIFDSGCSRHMTGNKFYLSDYQDIDGGFVAFGGSSIRGKVTGKGKISTWKLDFEDVYFVKELKFNLFSISQICDKKNSVLFIETECLVLSPNFKLLDESQVLLKIPRQNNMYSFDLKNVVPLGDLICLFTKAIIDESNLWHRRLGHINFKTINKLVRGNLVRGLPSKLFENDHRKQHKASCKTKLVNSISKPLHMLHMDLFGPTNVKSLIKKSYCLVVTDDFSRFSWVFFLATKDETSGILKTFIIEIENQLNHKVKVIRCDNGTEFKNSVMNQLCEMKGIKREFSVARTPQQNGVAERRNRTLIEVARTMLVDSKLPTTFWAEAVNIACYVLNRVLVIKPHNKTPYELIRGRTPLIDFMKPFGCPVTILNTRDHLGKFDGKADEGFFLLGNQTNGIAGTRDNIVTDPKVSEDDAEEKSTEMDENRASDKDGKDDQATRSKFERLLQQEKQTVQPNSTNSINTVSTPVSAAGPSFSNNDPSSPINAAEASNAFEEHLFERFSPFKNAFTLPPVSNVTPMDDTGIFGNAYDDEDVGAEADLNNLETTMNVSPIPTTRIDKDHPKDQIIGDFNSAIQTRRMTKISDEHAMVCYINKQRRTNSQRLLRTVFSCFLSQMEPKKVIQALEDPSWIEAMQEELLQFQLQKVWTLVNLPNGKRAIGTKWVFRNKKDERGIVVRNKARLVA</sequence>
<accession>A0ABQ5DY44</accession>
<dbReference type="SUPFAM" id="SSF53098">
    <property type="entry name" value="Ribonuclease H-like"/>
    <property type="match status" value="1"/>
</dbReference>
<dbReference type="InterPro" id="IPR001584">
    <property type="entry name" value="Integrase_cat-core"/>
</dbReference>
<dbReference type="PANTHER" id="PTHR42648:SF32">
    <property type="entry name" value="RIBONUCLEASE H-LIKE DOMAIN, GAG-PRE-INTEGRASE DOMAIN PROTEIN-RELATED"/>
    <property type="match status" value="1"/>
</dbReference>
<feature type="compositionally biased region" description="Basic and acidic residues" evidence="4">
    <location>
        <begin position="852"/>
        <end position="890"/>
    </location>
</feature>
<dbReference type="InterPro" id="IPR013103">
    <property type="entry name" value="RVT_2"/>
</dbReference>
<comment type="caution">
    <text evidence="6">The sequence shown here is derived from an EMBL/GenBank/DDBJ whole genome shotgun (WGS) entry which is preliminary data.</text>
</comment>
<evidence type="ECO:0000256" key="1">
    <source>
        <dbReference type="ARBA" id="ARBA00022670"/>
    </source>
</evidence>
<evidence type="ECO:0000259" key="5">
    <source>
        <dbReference type="PROSITE" id="PS50994"/>
    </source>
</evidence>
<dbReference type="EMBL" id="BQNB010015758">
    <property type="protein sequence ID" value="GJT43789.1"/>
    <property type="molecule type" value="Genomic_DNA"/>
</dbReference>
<feature type="region of interest" description="Disordered" evidence="4">
    <location>
        <begin position="842"/>
        <end position="923"/>
    </location>
</feature>
<feature type="compositionally biased region" description="Polar residues" evidence="4">
    <location>
        <begin position="891"/>
        <end position="923"/>
    </location>
</feature>
<dbReference type="Gene3D" id="3.30.420.10">
    <property type="entry name" value="Ribonuclease H-like superfamily/Ribonuclease H"/>
    <property type="match status" value="1"/>
</dbReference>
<dbReference type="PANTHER" id="PTHR42648">
    <property type="entry name" value="TRANSPOSASE, PUTATIVE-RELATED"/>
    <property type="match status" value="1"/>
</dbReference>
<dbReference type="Pfam" id="PF22936">
    <property type="entry name" value="Pol_BBD"/>
    <property type="match status" value="1"/>
</dbReference>
<dbReference type="Proteomes" id="UP001151760">
    <property type="component" value="Unassembled WGS sequence"/>
</dbReference>
<evidence type="ECO:0000313" key="6">
    <source>
        <dbReference type="EMBL" id="GJT43789.1"/>
    </source>
</evidence>
<evidence type="ECO:0000256" key="2">
    <source>
        <dbReference type="ARBA" id="ARBA00022723"/>
    </source>
</evidence>
<dbReference type="Pfam" id="PF13976">
    <property type="entry name" value="gag_pre-integrs"/>
    <property type="match status" value="1"/>
</dbReference>
<reference evidence="6" key="1">
    <citation type="journal article" date="2022" name="Int. J. Mol. Sci.">
        <title>Draft Genome of Tanacetum Coccineum: Genomic Comparison of Closely Related Tanacetum-Family Plants.</title>
        <authorList>
            <person name="Yamashiro T."/>
            <person name="Shiraishi A."/>
            <person name="Nakayama K."/>
            <person name="Satake H."/>
        </authorList>
    </citation>
    <scope>NUCLEOTIDE SEQUENCE</scope>
</reference>
<evidence type="ECO:0000256" key="3">
    <source>
        <dbReference type="ARBA" id="ARBA00022801"/>
    </source>
</evidence>
<dbReference type="PROSITE" id="PS50994">
    <property type="entry name" value="INTEGRASE"/>
    <property type="match status" value="1"/>
</dbReference>
<evidence type="ECO:0000313" key="7">
    <source>
        <dbReference type="Proteomes" id="UP001151760"/>
    </source>
</evidence>
<keyword evidence="3" id="KW-0378">Hydrolase</keyword>
<gene>
    <name evidence="6" type="ORF">Tco_0952504</name>
</gene>
<keyword evidence="1" id="KW-0645">Protease</keyword>
<dbReference type="InterPro" id="IPR025724">
    <property type="entry name" value="GAG-pre-integrase_dom"/>
</dbReference>
<organism evidence="6 7">
    <name type="scientific">Tanacetum coccineum</name>
    <dbReference type="NCBI Taxonomy" id="301880"/>
    <lineage>
        <taxon>Eukaryota</taxon>
        <taxon>Viridiplantae</taxon>
        <taxon>Streptophyta</taxon>
        <taxon>Embryophyta</taxon>
        <taxon>Tracheophyta</taxon>
        <taxon>Spermatophyta</taxon>
        <taxon>Magnoliopsida</taxon>
        <taxon>eudicotyledons</taxon>
        <taxon>Gunneridae</taxon>
        <taxon>Pentapetalae</taxon>
        <taxon>asterids</taxon>
        <taxon>campanulids</taxon>
        <taxon>Asterales</taxon>
        <taxon>Asteraceae</taxon>
        <taxon>Asteroideae</taxon>
        <taxon>Anthemideae</taxon>
        <taxon>Anthemidinae</taxon>
        <taxon>Tanacetum</taxon>
    </lineage>
</organism>
<keyword evidence="7" id="KW-1185">Reference proteome</keyword>
<evidence type="ECO:0000256" key="4">
    <source>
        <dbReference type="SAM" id="MobiDB-lite"/>
    </source>
</evidence>